<keyword evidence="2" id="KW-0963">Cytoplasm</keyword>
<evidence type="ECO:0000256" key="2">
    <source>
        <dbReference type="ARBA" id="ARBA00022490"/>
    </source>
</evidence>
<dbReference type="Proteomes" id="UP000694257">
    <property type="component" value="Chromosome"/>
</dbReference>
<dbReference type="PANTHER" id="PTHR11544">
    <property type="entry name" value="COLD SHOCK DOMAIN CONTAINING PROTEINS"/>
    <property type="match status" value="1"/>
</dbReference>
<protein>
    <submittedName>
        <fullName evidence="4">Cold-shock protein</fullName>
    </submittedName>
</protein>
<keyword evidence="5" id="KW-1185">Reference proteome</keyword>
<evidence type="ECO:0000313" key="5">
    <source>
        <dbReference type="Proteomes" id="UP000694257"/>
    </source>
</evidence>
<dbReference type="PIRSF" id="PIRSF002599">
    <property type="entry name" value="Cold_shock_A"/>
    <property type="match status" value="1"/>
</dbReference>
<dbReference type="InterPro" id="IPR011129">
    <property type="entry name" value="CSD"/>
</dbReference>
<dbReference type="InterPro" id="IPR012156">
    <property type="entry name" value="Cold_shock_CspA"/>
</dbReference>
<organism evidence="4 5">
    <name type="scientific">Nocardia iowensis</name>
    <dbReference type="NCBI Taxonomy" id="204891"/>
    <lineage>
        <taxon>Bacteria</taxon>
        <taxon>Bacillati</taxon>
        <taxon>Actinomycetota</taxon>
        <taxon>Actinomycetes</taxon>
        <taxon>Mycobacteriales</taxon>
        <taxon>Nocardiaceae</taxon>
        <taxon>Nocardia</taxon>
    </lineage>
</organism>
<feature type="domain" description="CSD" evidence="3">
    <location>
        <begin position="1"/>
        <end position="66"/>
    </location>
</feature>
<dbReference type="Pfam" id="PF00313">
    <property type="entry name" value="CSD"/>
    <property type="match status" value="1"/>
</dbReference>
<evidence type="ECO:0000256" key="1">
    <source>
        <dbReference type="ARBA" id="ARBA00004496"/>
    </source>
</evidence>
<dbReference type="PROSITE" id="PS51857">
    <property type="entry name" value="CSD_2"/>
    <property type="match status" value="1"/>
</dbReference>
<dbReference type="InterPro" id="IPR002059">
    <property type="entry name" value="CSP_DNA-bd"/>
</dbReference>
<dbReference type="InterPro" id="IPR050181">
    <property type="entry name" value="Cold_shock_domain"/>
</dbReference>
<gene>
    <name evidence="4" type="ORF">KV110_33285</name>
</gene>
<accession>A0ABX8RKU8</accession>
<evidence type="ECO:0000313" key="4">
    <source>
        <dbReference type="EMBL" id="QXN90249.1"/>
    </source>
</evidence>
<dbReference type="CDD" id="cd04458">
    <property type="entry name" value="CSP_CDS"/>
    <property type="match status" value="1"/>
</dbReference>
<reference evidence="4 5" key="1">
    <citation type="submission" date="2021-07" db="EMBL/GenBank/DDBJ databases">
        <title>Whole Genome Sequence of Nocardia Iowensis.</title>
        <authorList>
            <person name="Lamm A."/>
            <person name="Collins-Fairclough A.M."/>
            <person name="Bunk B."/>
            <person name="Sproer C."/>
        </authorList>
    </citation>
    <scope>NUCLEOTIDE SEQUENCE [LARGE SCALE GENOMIC DNA]</scope>
    <source>
        <strain evidence="4 5">NRRL 5646</strain>
    </source>
</reference>
<evidence type="ECO:0000259" key="3">
    <source>
        <dbReference type="PROSITE" id="PS51857"/>
    </source>
</evidence>
<dbReference type="EMBL" id="CP078145">
    <property type="protein sequence ID" value="QXN90249.1"/>
    <property type="molecule type" value="Genomic_DNA"/>
</dbReference>
<name>A0ABX8RKU8_NOCIO</name>
<comment type="subcellular location">
    <subcellularLocation>
        <location evidence="1">Cytoplasm</location>
    </subcellularLocation>
</comment>
<proteinExistence type="predicted"/>
<dbReference type="SMART" id="SM00357">
    <property type="entry name" value="CSP"/>
    <property type="match status" value="1"/>
</dbReference>
<sequence>MTTGTVKWFNPEKGIGMISPDDGGPDTFVHHSDVNASGYMTLEEGQLVTFDAVAGPKGPQAKNVTMQ</sequence>
<dbReference type="RefSeq" id="WP_218471121.1">
    <property type="nucleotide sequence ID" value="NZ_BAABJN010000006.1"/>
</dbReference>